<dbReference type="Pfam" id="PF00023">
    <property type="entry name" value="Ank"/>
    <property type="match status" value="1"/>
</dbReference>
<feature type="repeat" description="ANK" evidence="3">
    <location>
        <begin position="237"/>
        <end position="269"/>
    </location>
</feature>
<feature type="repeat" description="ANK" evidence="3">
    <location>
        <begin position="461"/>
        <end position="493"/>
    </location>
</feature>
<comment type="caution">
    <text evidence="4">The sequence shown here is derived from an EMBL/GenBank/DDBJ whole genome shotgun (WGS) entry which is preliminary data.</text>
</comment>
<feature type="non-terminal residue" evidence="4">
    <location>
        <position position="526"/>
    </location>
</feature>
<feature type="repeat" description="ANK" evidence="3">
    <location>
        <begin position="428"/>
        <end position="460"/>
    </location>
</feature>
<dbReference type="PROSITE" id="PS50088">
    <property type="entry name" value="ANK_REPEAT"/>
    <property type="match status" value="8"/>
</dbReference>
<feature type="repeat" description="ANK" evidence="3">
    <location>
        <begin position="61"/>
        <end position="97"/>
    </location>
</feature>
<dbReference type="Proteomes" id="UP001497623">
    <property type="component" value="Unassembled WGS sequence"/>
</dbReference>
<evidence type="ECO:0000313" key="5">
    <source>
        <dbReference type="Proteomes" id="UP001497623"/>
    </source>
</evidence>
<dbReference type="InterPro" id="IPR002110">
    <property type="entry name" value="Ankyrin_rpt"/>
</dbReference>
<feature type="repeat" description="ANK" evidence="3">
    <location>
        <begin position="98"/>
        <end position="130"/>
    </location>
</feature>
<evidence type="ECO:0000256" key="2">
    <source>
        <dbReference type="ARBA" id="ARBA00023043"/>
    </source>
</evidence>
<feature type="repeat" description="ANK" evidence="3">
    <location>
        <begin position="204"/>
        <end position="236"/>
    </location>
</feature>
<evidence type="ECO:0000256" key="1">
    <source>
        <dbReference type="ARBA" id="ARBA00022737"/>
    </source>
</evidence>
<evidence type="ECO:0000313" key="4">
    <source>
        <dbReference type="EMBL" id="CAL4245438.1"/>
    </source>
</evidence>
<dbReference type="Pfam" id="PF12796">
    <property type="entry name" value="Ank_2"/>
    <property type="match status" value="4"/>
</dbReference>
<keyword evidence="5" id="KW-1185">Reference proteome</keyword>
<dbReference type="PANTHER" id="PTHR24201:SF16">
    <property type="entry name" value="ANKYRIN-1-LIKE-RELATED"/>
    <property type="match status" value="1"/>
</dbReference>
<evidence type="ECO:0000256" key="3">
    <source>
        <dbReference type="PROSITE-ProRule" id="PRU00023"/>
    </source>
</evidence>
<dbReference type="Gene3D" id="1.25.40.20">
    <property type="entry name" value="Ankyrin repeat-containing domain"/>
    <property type="match status" value="5"/>
</dbReference>
<accession>A0AAV2SSQ9</accession>
<reference evidence="4 5" key="1">
    <citation type="submission" date="2024-05" db="EMBL/GenBank/DDBJ databases">
        <authorList>
            <person name="Wallberg A."/>
        </authorList>
    </citation>
    <scope>NUCLEOTIDE SEQUENCE [LARGE SCALE GENOMIC DNA]</scope>
</reference>
<dbReference type="SUPFAM" id="SSF48403">
    <property type="entry name" value="Ankyrin repeat"/>
    <property type="match status" value="2"/>
</dbReference>
<dbReference type="PANTHER" id="PTHR24201">
    <property type="entry name" value="ANK_REP_REGION DOMAIN-CONTAINING PROTEIN"/>
    <property type="match status" value="1"/>
</dbReference>
<dbReference type="InterPro" id="IPR036770">
    <property type="entry name" value="Ankyrin_rpt-contain_sf"/>
</dbReference>
<dbReference type="SMART" id="SM00248">
    <property type="entry name" value="ANK"/>
    <property type="match status" value="11"/>
</dbReference>
<dbReference type="InterPro" id="IPR050776">
    <property type="entry name" value="Ank_Repeat/CDKN_Inhibitor"/>
</dbReference>
<dbReference type="AlphaFoldDB" id="A0AAV2SSQ9"/>
<feature type="repeat" description="ANK" evidence="3">
    <location>
        <begin position="131"/>
        <end position="163"/>
    </location>
</feature>
<gene>
    <name evidence="4" type="ORF">MNOR_LOCUS41042</name>
</gene>
<sequence length="526" mass="57426">MAQFLKSFMSIKKNLPKEDQNDYTKNVSNINTLGKKIPKAAVRTTMIFVESGLDVNLTLPGGQTPLTFIISTATSHRWVDMVQLLLEEGASPHVRDSEGKTLLSLLASSGQLSLIRLAVSKGADINAAGPGGETPLLTSIHYRQIECMRYFLTRGADPNILSDDGNSALMWALVCPNGLGKQRFNACVKILLEYGAHVNIQNPYGDTPLMAATLIEEPEIIRRLIAAGADPNVRNLNGETALHLATRFDCNNVVTTLLKEGANMNIQDNLGYTPLMEAPSESITYLLLNNGADPNIAANNGDTTLHLKAKADLPTLTLAPIEYGSELDPRNYDGDTPLQLAVRSRSLQTIQLLLNHGCVVNNINKADVSIVQDAILPFDFYNTIDIFTKLSTQVLMDELLEYTKGQDVISLVKQLVNEGANADYIGEQGITPLMLAVAIGDLKLVELLLSCGSLVNHTDDYGRTALAYACKWGHAHMVDLLLLHGSFVNTIDTFGNLPVFYAANFGHIDVILMLMVELAFFYVSHQ</sequence>
<keyword evidence="1" id="KW-0677">Repeat</keyword>
<dbReference type="EMBL" id="CAXKWB010139175">
    <property type="protein sequence ID" value="CAL4245438.1"/>
    <property type="molecule type" value="Genomic_DNA"/>
</dbReference>
<proteinExistence type="predicted"/>
<organism evidence="4 5">
    <name type="scientific">Meganyctiphanes norvegica</name>
    <name type="common">Northern krill</name>
    <name type="synonym">Thysanopoda norvegica</name>
    <dbReference type="NCBI Taxonomy" id="48144"/>
    <lineage>
        <taxon>Eukaryota</taxon>
        <taxon>Metazoa</taxon>
        <taxon>Ecdysozoa</taxon>
        <taxon>Arthropoda</taxon>
        <taxon>Crustacea</taxon>
        <taxon>Multicrustacea</taxon>
        <taxon>Malacostraca</taxon>
        <taxon>Eumalacostraca</taxon>
        <taxon>Eucarida</taxon>
        <taxon>Euphausiacea</taxon>
        <taxon>Euphausiidae</taxon>
        <taxon>Meganyctiphanes</taxon>
    </lineage>
</organism>
<protein>
    <submittedName>
        <fullName evidence="4">Uncharacterized protein</fullName>
    </submittedName>
</protein>
<feature type="repeat" description="ANK" evidence="3">
    <location>
        <begin position="333"/>
        <end position="365"/>
    </location>
</feature>
<dbReference type="PROSITE" id="PS50297">
    <property type="entry name" value="ANK_REP_REGION"/>
    <property type="match status" value="6"/>
</dbReference>
<dbReference type="GO" id="GO:0005634">
    <property type="term" value="C:nucleus"/>
    <property type="evidence" value="ECO:0007669"/>
    <property type="project" value="TreeGrafter"/>
</dbReference>
<name>A0AAV2SSQ9_MEGNR</name>
<keyword evidence="2 3" id="KW-0040">ANK repeat</keyword>